<evidence type="ECO:0000256" key="3">
    <source>
        <dbReference type="ARBA" id="ARBA00022553"/>
    </source>
</evidence>
<comment type="catalytic activity">
    <reaction evidence="1">
        <text>ATP + protein L-histidine = ADP + protein N-phospho-L-histidine.</text>
        <dbReference type="EC" id="2.7.13.3"/>
    </reaction>
</comment>
<dbReference type="Pfam" id="PF02518">
    <property type="entry name" value="HATPase_c"/>
    <property type="match status" value="1"/>
</dbReference>
<keyword evidence="10" id="KW-1133">Transmembrane helix</keyword>
<dbReference type="Proteomes" id="UP000494329">
    <property type="component" value="Unassembled WGS sequence"/>
</dbReference>
<keyword evidence="4" id="KW-0808">Transferase</keyword>
<feature type="compositionally biased region" description="Low complexity" evidence="9">
    <location>
        <begin position="541"/>
        <end position="564"/>
    </location>
</feature>
<gene>
    <name evidence="12" type="ORF">LMG29739_05036</name>
</gene>
<feature type="transmembrane region" description="Helical" evidence="10">
    <location>
        <begin position="263"/>
        <end position="280"/>
    </location>
</feature>
<keyword evidence="8" id="KW-0902">Two-component regulatory system</keyword>
<evidence type="ECO:0000313" key="12">
    <source>
        <dbReference type="EMBL" id="CAB3767253.1"/>
    </source>
</evidence>
<dbReference type="InterPro" id="IPR036890">
    <property type="entry name" value="HATPase_C_sf"/>
</dbReference>
<dbReference type="PROSITE" id="PS50109">
    <property type="entry name" value="HIS_KIN"/>
    <property type="match status" value="1"/>
</dbReference>
<dbReference type="Gene3D" id="3.30.565.10">
    <property type="entry name" value="Histidine kinase-like ATPase, C-terminal domain"/>
    <property type="match status" value="1"/>
</dbReference>
<feature type="domain" description="Histidine kinase" evidence="11">
    <location>
        <begin position="332"/>
        <end position="528"/>
    </location>
</feature>
<keyword evidence="10" id="KW-0472">Membrane</keyword>
<evidence type="ECO:0000256" key="4">
    <source>
        <dbReference type="ARBA" id="ARBA00022679"/>
    </source>
</evidence>
<keyword evidence="13" id="KW-1185">Reference proteome</keyword>
<sequence>MRGNENGNPVGIDPRTDGGDAGVDGRVRALARLERWTRGWMRERSWAIAMTVAIVITVGGLVLLESARQRIAAEYETALDARGAAAQLSELGGQFAQLNAHQSAYLLARQDASARAFCGSAARIRHSAQALSGWFSRAGEGADSTERASFAQVVALLEARIDAGAAALQRAAPRPLDLAACEASAPAAPPNNEQAAPAGRAVQSDLPARPTQPAANADLTNTDAAGNATAVVGSMLALLRDNEERRAQHALDASRADQRLSTLYAAGLSALNIVLFILLFRNLGIQIDSQARVQRQLITQQEELDQLVNERTRQLEALGWHLQAVSENEKTQLARELHDELGAILTASKMDVAWANRKLKDADPAIVEKLQRALANLDQGIALKRRIIEDMRPTVLANFGLVTALRTLADEAAQRNSWTLELHLPDDELALNEQTEIALFRVAQESLNNAAKYARASQVTIGLAMGDGEVTLHIADNGIGIMPADLTRTHTHGLLGMRQRVAAHGGRFEIRRGARHGTDIQVVMPAPVTSAGHDEPDARASDSAGSPGSPGLSGSPGSPGKLAAQLAGNPGAHSTNTSASASATVTPAVSAPAVDNTADHPAPPDLPAGNASRA</sequence>
<evidence type="ECO:0000256" key="2">
    <source>
        <dbReference type="ARBA" id="ARBA00012438"/>
    </source>
</evidence>
<dbReference type="GO" id="GO:0046983">
    <property type="term" value="F:protein dimerization activity"/>
    <property type="evidence" value="ECO:0007669"/>
    <property type="project" value="InterPro"/>
</dbReference>
<evidence type="ECO:0000256" key="5">
    <source>
        <dbReference type="ARBA" id="ARBA00022741"/>
    </source>
</evidence>
<feature type="region of interest" description="Disordered" evidence="9">
    <location>
        <begin position="183"/>
        <end position="222"/>
    </location>
</feature>
<dbReference type="PANTHER" id="PTHR24421">
    <property type="entry name" value="NITRATE/NITRITE SENSOR PROTEIN NARX-RELATED"/>
    <property type="match status" value="1"/>
</dbReference>
<dbReference type="SMART" id="SM00387">
    <property type="entry name" value="HATPase_c"/>
    <property type="match status" value="1"/>
</dbReference>
<dbReference type="CDD" id="cd16917">
    <property type="entry name" value="HATPase_UhpB-NarQ-NarX-like"/>
    <property type="match status" value="1"/>
</dbReference>
<evidence type="ECO:0000313" key="13">
    <source>
        <dbReference type="Proteomes" id="UP000494329"/>
    </source>
</evidence>
<dbReference type="InterPro" id="IPR005467">
    <property type="entry name" value="His_kinase_dom"/>
</dbReference>
<dbReference type="Pfam" id="PF07730">
    <property type="entry name" value="HisKA_3"/>
    <property type="match status" value="1"/>
</dbReference>
<protein>
    <recommendedName>
        <fullName evidence="2">histidine kinase</fullName>
        <ecNumber evidence="2">2.7.13.3</ecNumber>
    </recommendedName>
</protein>
<keyword evidence="7" id="KW-0067">ATP-binding</keyword>
<dbReference type="EC" id="2.7.13.3" evidence="2"/>
<evidence type="ECO:0000256" key="7">
    <source>
        <dbReference type="ARBA" id="ARBA00022840"/>
    </source>
</evidence>
<feature type="compositionally biased region" description="Low complexity" evidence="9">
    <location>
        <begin position="577"/>
        <end position="594"/>
    </location>
</feature>
<dbReference type="AlphaFoldDB" id="A0A6J5EM53"/>
<dbReference type="GO" id="GO:0000155">
    <property type="term" value="F:phosphorelay sensor kinase activity"/>
    <property type="evidence" value="ECO:0007669"/>
    <property type="project" value="InterPro"/>
</dbReference>
<dbReference type="EMBL" id="CADIKF010000050">
    <property type="protein sequence ID" value="CAB3767253.1"/>
    <property type="molecule type" value="Genomic_DNA"/>
</dbReference>
<accession>A0A6J5EM53</accession>
<evidence type="ECO:0000256" key="1">
    <source>
        <dbReference type="ARBA" id="ARBA00000085"/>
    </source>
</evidence>
<name>A0A6J5EM53_9BURK</name>
<keyword evidence="3" id="KW-0597">Phosphoprotein</keyword>
<dbReference type="InterPro" id="IPR011712">
    <property type="entry name" value="Sig_transdc_His_kin_sub3_dim/P"/>
</dbReference>
<dbReference type="GO" id="GO:0016020">
    <property type="term" value="C:membrane"/>
    <property type="evidence" value="ECO:0007669"/>
    <property type="project" value="InterPro"/>
</dbReference>
<evidence type="ECO:0000259" key="11">
    <source>
        <dbReference type="PROSITE" id="PS50109"/>
    </source>
</evidence>
<dbReference type="Gene3D" id="1.20.5.1930">
    <property type="match status" value="1"/>
</dbReference>
<evidence type="ECO:0000256" key="10">
    <source>
        <dbReference type="SAM" id="Phobius"/>
    </source>
</evidence>
<keyword evidence="6" id="KW-0418">Kinase</keyword>
<dbReference type="PANTHER" id="PTHR24421:SF10">
    <property type="entry name" value="NITRATE_NITRITE SENSOR PROTEIN NARQ"/>
    <property type="match status" value="1"/>
</dbReference>
<keyword evidence="5" id="KW-0547">Nucleotide-binding</keyword>
<feature type="region of interest" description="Disordered" evidence="9">
    <location>
        <begin position="528"/>
        <end position="614"/>
    </location>
</feature>
<proteinExistence type="predicted"/>
<organism evidence="12 13">
    <name type="scientific">Paraburkholderia solisilvae</name>
    <dbReference type="NCBI Taxonomy" id="624376"/>
    <lineage>
        <taxon>Bacteria</taxon>
        <taxon>Pseudomonadati</taxon>
        <taxon>Pseudomonadota</taxon>
        <taxon>Betaproteobacteria</taxon>
        <taxon>Burkholderiales</taxon>
        <taxon>Burkholderiaceae</taxon>
        <taxon>Paraburkholderia</taxon>
    </lineage>
</organism>
<evidence type="ECO:0000256" key="8">
    <source>
        <dbReference type="ARBA" id="ARBA00023012"/>
    </source>
</evidence>
<dbReference type="InterPro" id="IPR003594">
    <property type="entry name" value="HATPase_dom"/>
</dbReference>
<feature type="compositionally biased region" description="Low complexity" evidence="9">
    <location>
        <begin position="183"/>
        <end position="198"/>
    </location>
</feature>
<dbReference type="InterPro" id="IPR050482">
    <property type="entry name" value="Sensor_HK_TwoCompSys"/>
</dbReference>
<dbReference type="SUPFAM" id="SSF55874">
    <property type="entry name" value="ATPase domain of HSP90 chaperone/DNA topoisomerase II/histidine kinase"/>
    <property type="match status" value="1"/>
</dbReference>
<evidence type="ECO:0000256" key="9">
    <source>
        <dbReference type="SAM" id="MobiDB-lite"/>
    </source>
</evidence>
<reference evidence="12 13" key="1">
    <citation type="submission" date="2020-04" db="EMBL/GenBank/DDBJ databases">
        <authorList>
            <person name="De Canck E."/>
        </authorList>
    </citation>
    <scope>NUCLEOTIDE SEQUENCE [LARGE SCALE GENOMIC DNA]</scope>
    <source>
        <strain evidence="12 13">LMG 29739</strain>
    </source>
</reference>
<feature type="transmembrane region" description="Helical" evidence="10">
    <location>
        <begin position="46"/>
        <end position="64"/>
    </location>
</feature>
<evidence type="ECO:0000256" key="6">
    <source>
        <dbReference type="ARBA" id="ARBA00022777"/>
    </source>
</evidence>
<feature type="region of interest" description="Disordered" evidence="9">
    <location>
        <begin position="1"/>
        <end position="20"/>
    </location>
</feature>
<dbReference type="GO" id="GO:0005524">
    <property type="term" value="F:ATP binding"/>
    <property type="evidence" value="ECO:0007669"/>
    <property type="project" value="UniProtKB-KW"/>
</dbReference>
<keyword evidence="10" id="KW-0812">Transmembrane</keyword>